<dbReference type="EMBL" id="VYUA01000002">
    <property type="protein sequence ID" value="KAB2593973.1"/>
    <property type="molecule type" value="Genomic_DNA"/>
</dbReference>
<evidence type="ECO:0000256" key="1">
    <source>
        <dbReference type="ARBA" id="ARBA00002286"/>
    </source>
</evidence>
<evidence type="ECO:0000256" key="2">
    <source>
        <dbReference type="SAM" id="MobiDB-lite"/>
    </source>
</evidence>
<feature type="compositionally biased region" description="Basic residues" evidence="2">
    <location>
        <begin position="233"/>
        <end position="243"/>
    </location>
</feature>
<dbReference type="Pfam" id="PF00665">
    <property type="entry name" value="rve"/>
    <property type="match status" value="1"/>
</dbReference>
<dbReference type="NCBIfam" id="NF033516">
    <property type="entry name" value="transpos_IS3"/>
    <property type="match status" value="1"/>
</dbReference>
<dbReference type="AlphaFoldDB" id="A0A5N5ETZ9"/>
<dbReference type="InterPro" id="IPR001584">
    <property type="entry name" value="Integrase_cat-core"/>
</dbReference>
<dbReference type="SUPFAM" id="SSF53098">
    <property type="entry name" value="Ribonuclease H-like"/>
    <property type="match status" value="1"/>
</dbReference>
<organism evidence="5 6">
    <name type="scientific">Streptomyces arboris</name>
    <dbReference type="NCBI Taxonomy" id="2600619"/>
    <lineage>
        <taxon>Bacteria</taxon>
        <taxon>Bacillati</taxon>
        <taxon>Actinomycetota</taxon>
        <taxon>Actinomycetes</taxon>
        <taxon>Kitasatosporales</taxon>
        <taxon>Streptomycetaceae</taxon>
        <taxon>Streptomyces</taxon>
    </lineage>
</organism>
<accession>A0A5N5ETZ9</accession>
<sequence length="256" mass="28962">MFRRGDALVNRFRCVADRQRRYGVKRLCSILGVSRSSFCYWRRTAADRAARQAADVRLAARIRAVHQEADGTYGAPRITAELREGNGEAVNHKRVARIMRASGIEGVRLRRRHRTTVPGPAAAKAPDLIGRDFTADKPNTKYVGDITYLPVEGGRFCYLATVIDLASRRLAGWAIADHMPGSRDRRPGRGDPHPRQPRRIDHAHRPRSPVHEQDFRRSLQVSRGSAKHERGRVQRGQRTRRSVTGRAERRPGDDPT</sequence>
<feature type="compositionally biased region" description="Basic and acidic residues" evidence="2">
    <location>
        <begin position="246"/>
        <end position="256"/>
    </location>
</feature>
<keyword evidence="6" id="KW-1185">Reference proteome</keyword>
<dbReference type="PANTHER" id="PTHR46889">
    <property type="entry name" value="TRANSPOSASE INSF FOR INSERTION SEQUENCE IS3B-RELATED"/>
    <property type="match status" value="1"/>
</dbReference>
<evidence type="ECO:0000259" key="3">
    <source>
        <dbReference type="Pfam" id="PF00665"/>
    </source>
</evidence>
<comment type="function">
    <text evidence="1">Involved in the transposition of the insertion sequence.</text>
</comment>
<comment type="caution">
    <text evidence="5">The sequence shown here is derived from an EMBL/GenBank/DDBJ whole genome shotgun (WGS) entry which is preliminary data.</text>
</comment>
<dbReference type="InterPro" id="IPR050900">
    <property type="entry name" value="Transposase_IS3/IS150/IS904"/>
</dbReference>
<dbReference type="InterPro" id="IPR048020">
    <property type="entry name" value="Transpos_IS3"/>
</dbReference>
<gene>
    <name evidence="5" type="ORF">F5983_02930</name>
</gene>
<feature type="domain" description="Integrase catalytic" evidence="3">
    <location>
        <begin position="136"/>
        <end position="181"/>
    </location>
</feature>
<dbReference type="InterPro" id="IPR025948">
    <property type="entry name" value="HTH-like_dom"/>
</dbReference>
<name>A0A5N5ETZ9_9ACTN</name>
<dbReference type="Pfam" id="PF13276">
    <property type="entry name" value="HTH_21"/>
    <property type="match status" value="1"/>
</dbReference>
<evidence type="ECO:0000259" key="4">
    <source>
        <dbReference type="Pfam" id="PF13276"/>
    </source>
</evidence>
<proteinExistence type="predicted"/>
<feature type="compositionally biased region" description="Basic and acidic residues" evidence="2">
    <location>
        <begin position="180"/>
        <end position="200"/>
    </location>
</feature>
<reference evidence="5 6" key="1">
    <citation type="submission" date="2019-09" db="EMBL/GenBank/DDBJ databases">
        <authorList>
            <person name="Liu P."/>
        </authorList>
    </citation>
    <scope>NUCLEOTIDE SEQUENCE [LARGE SCALE GENOMIC DNA]</scope>
    <source>
        <strain evidence="5 6">TRM68085</strain>
    </source>
</reference>
<dbReference type="Proteomes" id="UP000326907">
    <property type="component" value="Unassembled WGS sequence"/>
</dbReference>
<dbReference type="GO" id="GO:0015074">
    <property type="term" value="P:DNA integration"/>
    <property type="evidence" value="ECO:0007669"/>
    <property type="project" value="InterPro"/>
</dbReference>
<feature type="region of interest" description="Disordered" evidence="2">
    <location>
        <begin position="178"/>
        <end position="256"/>
    </location>
</feature>
<dbReference type="PANTHER" id="PTHR46889:SF4">
    <property type="entry name" value="TRANSPOSASE INSO FOR INSERTION SEQUENCE ELEMENT IS911B-RELATED"/>
    <property type="match status" value="1"/>
</dbReference>
<protein>
    <submittedName>
        <fullName evidence="5">IS3 family transposase</fullName>
    </submittedName>
</protein>
<evidence type="ECO:0000313" key="5">
    <source>
        <dbReference type="EMBL" id="KAB2593973.1"/>
    </source>
</evidence>
<evidence type="ECO:0000313" key="6">
    <source>
        <dbReference type="Proteomes" id="UP000326907"/>
    </source>
</evidence>
<dbReference type="InterPro" id="IPR012337">
    <property type="entry name" value="RNaseH-like_sf"/>
</dbReference>
<feature type="domain" description="HTH-like" evidence="4">
    <location>
        <begin position="55"/>
        <end position="112"/>
    </location>
</feature>